<gene>
    <name evidence="2" type="ORF">CWATWH0401_4831</name>
</gene>
<dbReference type="PROSITE" id="PS51257">
    <property type="entry name" value="PROKAR_LIPOPROTEIN"/>
    <property type="match status" value="1"/>
</dbReference>
<reference evidence="2 3" key="2">
    <citation type="submission" date="2013-09" db="EMBL/GenBank/DDBJ databases">
        <title>Whole genome comparison of six Crocosphaera watsonii strains with differing phenotypes.</title>
        <authorList>
            <person name="Bench S.R."/>
            <person name="Heller P."/>
            <person name="Frank I."/>
            <person name="Arciniega M."/>
            <person name="Shilova I.N."/>
            <person name="Zehr J.P."/>
        </authorList>
    </citation>
    <scope>NUCLEOTIDE SEQUENCE [LARGE SCALE GENOMIC DNA]</scope>
    <source>
        <strain evidence="2 3">WH 0401</strain>
    </source>
</reference>
<name>T2JDS2_CROWT</name>
<sequence length="49" mass="5711">MNLGKWLGLSSFIISCYILWEIRQVLLLVFTAVVFATALNRLVKWLEKI</sequence>
<evidence type="ECO:0000256" key="1">
    <source>
        <dbReference type="SAM" id="Phobius"/>
    </source>
</evidence>
<dbReference type="Proteomes" id="UP000018198">
    <property type="component" value="Unassembled WGS sequence"/>
</dbReference>
<evidence type="ECO:0000313" key="2">
    <source>
        <dbReference type="EMBL" id="CCQ63184.1"/>
    </source>
</evidence>
<reference evidence="2 3" key="1">
    <citation type="submission" date="2013-01" db="EMBL/GenBank/DDBJ databases">
        <authorList>
            <person name="Bench S."/>
        </authorList>
    </citation>
    <scope>NUCLEOTIDE SEQUENCE [LARGE SCALE GENOMIC DNA]</scope>
    <source>
        <strain evidence="2 3">WH 0401</strain>
    </source>
</reference>
<dbReference type="AlphaFoldDB" id="T2JDS2"/>
<comment type="caution">
    <text evidence="2">The sequence shown here is derived from an EMBL/GenBank/DDBJ whole genome shotgun (WGS) entry which is preliminary data.</text>
</comment>
<evidence type="ECO:0000313" key="3">
    <source>
        <dbReference type="Proteomes" id="UP000018198"/>
    </source>
</evidence>
<keyword evidence="1" id="KW-1133">Transmembrane helix</keyword>
<dbReference type="EMBL" id="CAQM01000669">
    <property type="protein sequence ID" value="CCQ63184.1"/>
    <property type="molecule type" value="Genomic_DNA"/>
</dbReference>
<organism evidence="2 3">
    <name type="scientific">Crocosphaera watsonii WH 0401</name>
    <dbReference type="NCBI Taxonomy" id="555881"/>
    <lineage>
        <taxon>Bacteria</taxon>
        <taxon>Bacillati</taxon>
        <taxon>Cyanobacteriota</taxon>
        <taxon>Cyanophyceae</taxon>
        <taxon>Oscillatoriophycideae</taxon>
        <taxon>Chroococcales</taxon>
        <taxon>Aphanothecaceae</taxon>
        <taxon>Crocosphaera</taxon>
    </lineage>
</organism>
<keyword evidence="1" id="KW-0812">Transmembrane</keyword>
<proteinExistence type="predicted"/>
<accession>T2JDS2</accession>
<feature type="transmembrane region" description="Helical" evidence="1">
    <location>
        <begin position="12"/>
        <end position="39"/>
    </location>
</feature>
<protein>
    <submittedName>
        <fullName evidence="2">Permease</fullName>
    </submittedName>
</protein>
<keyword evidence="1" id="KW-0472">Membrane</keyword>